<evidence type="ECO:0000256" key="2">
    <source>
        <dbReference type="ARBA" id="ARBA00009025"/>
    </source>
</evidence>
<feature type="transmembrane region" description="Helical" evidence="10">
    <location>
        <begin position="365"/>
        <end position="382"/>
    </location>
</feature>
<feature type="domain" description="NADH:ubiquinone oxidoreductase chain 4 N-terminal" evidence="13">
    <location>
        <begin position="66"/>
        <end position="119"/>
    </location>
</feature>
<protein>
    <submittedName>
        <fullName evidence="14">NADH-quinone oxidoreductase subunit M</fullName>
    </submittedName>
</protein>
<reference evidence="14 15" key="1">
    <citation type="submission" date="2017-08" db="EMBL/GenBank/DDBJ databases">
        <title>Infants hospitalized years apart are colonized by the same room-sourced microbial strains.</title>
        <authorList>
            <person name="Brooks B."/>
            <person name="Olm M.R."/>
            <person name="Firek B.A."/>
            <person name="Baker R."/>
            <person name="Thomas B.C."/>
            <person name="Morowitz M.J."/>
            <person name="Banfield J.F."/>
        </authorList>
    </citation>
    <scope>NUCLEOTIDE SEQUENCE [LARGE SCALE GENOMIC DNA]</scope>
    <source>
        <strain evidence="14">S2_005_001_R1_22</strain>
    </source>
</reference>
<evidence type="ECO:0000256" key="11">
    <source>
        <dbReference type="SAM" id="SignalP"/>
    </source>
</evidence>
<dbReference type="Pfam" id="PF01059">
    <property type="entry name" value="Oxidored_q5_N"/>
    <property type="match status" value="1"/>
</dbReference>
<comment type="subcellular location">
    <subcellularLocation>
        <location evidence="1">Endomembrane system</location>
        <topology evidence="1">Multi-pass membrane protein</topology>
    </subcellularLocation>
    <subcellularLocation>
        <location evidence="8">Membrane</location>
        <topology evidence="8">Multi-pass membrane protein</topology>
    </subcellularLocation>
</comment>
<keyword evidence="3 8" id="KW-0812">Transmembrane</keyword>
<evidence type="ECO:0000259" key="13">
    <source>
        <dbReference type="Pfam" id="PF01059"/>
    </source>
</evidence>
<evidence type="ECO:0000313" key="15">
    <source>
        <dbReference type="Proteomes" id="UP000249229"/>
    </source>
</evidence>
<keyword evidence="5 10" id="KW-1133">Transmembrane helix</keyword>
<dbReference type="GO" id="GO:0012505">
    <property type="term" value="C:endomembrane system"/>
    <property type="evidence" value="ECO:0007669"/>
    <property type="project" value="UniProtKB-SubCell"/>
</dbReference>
<evidence type="ECO:0000256" key="5">
    <source>
        <dbReference type="ARBA" id="ARBA00022989"/>
    </source>
</evidence>
<name>A0A2W5PAY4_9SPHN</name>
<feature type="transmembrane region" description="Helical" evidence="10">
    <location>
        <begin position="322"/>
        <end position="344"/>
    </location>
</feature>
<evidence type="ECO:0000256" key="1">
    <source>
        <dbReference type="ARBA" id="ARBA00004127"/>
    </source>
</evidence>
<comment type="similarity">
    <text evidence="2">Belongs to the complex I subunit 4 family.</text>
</comment>
<evidence type="ECO:0000256" key="9">
    <source>
        <dbReference type="SAM" id="MobiDB-lite"/>
    </source>
</evidence>
<dbReference type="EMBL" id="QFQI01000001">
    <property type="protein sequence ID" value="PZQ62746.1"/>
    <property type="molecule type" value="Genomic_DNA"/>
</dbReference>
<dbReference type="NCBIfam" id="NF004499">
    <property type="entry name" value="PRK05846.1-3"/>
    <property type="match status" value="1"/>
</dbReference>
<feature type="transmembrane region" description="Helical" evidence="10">
    <location>
        <begin position="237"/>
        <end position="255"/>
    </location>
</feature>
<feature type="transmembrane region" description="Helical" evidence="10">
    <location>
        <begin position="131"/>
        <end position="149"/>
    </location>
</feature>
<dbReference type="NCBIfam" id="TIGR01972">
    <property type="entry name" value="NDH_I_M"/>
    <property type="match status" value="1"/>
</dbReference>
<dbReference type="AlphaFoldDB" id="A0A2W5PAY4"/>
<feature type="domain" description="NADH:quinone oxidoreductase/Mrp antiporter transmembrane" evidence="12">
    <location>
        <begin position="125"/>
        <end position="410"/>
    </location>
</feature>
<feature type="signal peptide" evidence="11">
    <location>
        <begin position="1"/>
        <end position="16"/>
    </location>
</feature>
<dbReference type="InterPro" id="IPR003918">
    <property type="entry name" value="NADH_UbQ_OxRdtase"/>
</dbReference>
<dbReference type="InterPro" id="IPR010227">
    <property type="entry name" value="NADH_Q_OxRdtase_chainM/4"/>
</dbReference>
<dbReference type="GO" id="GO:0015990">
    <property type="term" value="P:electron transport coupled proton transport"/>
    <property type="evidence" value="ECO:0007669"/>
    <property type="project" value="TreeGrafter"/>
</dbReference>
<dbReference type="GO" id="GO:0016020">
    <property type="term" value="C:membrane"/>
    <property type="evidence" value="ECO:0007669"/>
    <property type="project" value="UniProtKB-SubCell"/>
</dbReference>
<feature type="transmembrane region" description="Helical" evidence="10">
    <location>
        <begin position="161"/>
        <end position="183"/>
    </location>
</feature>
<feature type="transmembrane region" description="Helical" evidence="10">
    <location>
        <begin position="203"/>
        <end position="225"/>
    </location>
</feature>
<evidence type="ECO:0000256" key="3">
    <source>
        <dbReference type="ARBA" id="ARBA00022692"/>
    </source>
</evidence>
<accession>A0A2W5PAY4</accession>
<evidence type="ECO:0000259" key="12">
    <source>
        <dbReference type="Pfam" id="PF00361"/>
    </source>
</evidence>
<gene>
    <name evidence="14" type="ORF">DI544_00605</name>
</gene>
<keyword evidence="4" id="KW-1278">Translocase</keyword>
<feature type="transmembrane region" description="Helical" evidence="10">
    <location>
        <begin position="267"/>
        <end position="288"/>
    </location>
</feature>
<feature type="transmembrane region" description="Helical" evidence="10">
    <location>
        <begin position="402"/>
        <end position="421"/>
    </location>
</feature>
<keyword evidence="11" id="KW-0732">Signal</keyword>
<feature type="transmembrane region" description="Helical" evidence="10">
    <location>
        <begin position="108"/>
        <end position="125"/>
    </location>
</feature>
<dbReference type="GO" id="GO:0048039">
    <property type="term" value="F:ubiquinone binding"/>
    <property type="evidence" value="ECO:0007669"/>
    <property type="project" value="TreeGrafter"/>
</dbReference>
<feature type="transmembrane region" description="Helical" evidence="10">
    <location>
        <begin position="445"/>
        <end position="462"/>
    </location>
</feature>
<proteinExistence type="inferred from homology"/>
<keyword evidence="7 10" id="KW-0472">Membrane</keyword>
<organism evidence="14 15">
    <name type="scientific">Sphingomonas taxi</name>
    <dbReference type="NCBI Taxonomy" id="1549858"/>
    <lineage>
        <taxon>Bacteria</taxon>
        <taxon>Pseudomonadati</taxon>
        <taxon>Pseudomonadota</taxon>
        <taxon>Alphaproteobacteria</taxon>
        <taxon>Sphingomonadales</taxon>
        <taxon>Sphingomonadaceae</taxon>
        <taxon>Sphingomonas</taxon>
    </lineage>
</organism>
<dbReference type="GO" id="GO:0003954">
    <property type="term" value="F:NADH dehydrogenase activity"/>
    <property type="evidence" value="ECO:0007669"/>
    <property type="project" value="TreeGrafter"/>
</dbReference>
<dbReference type="InterPro" id="IPR001750">
    <property type="entry name" value="ND/Mrp_TM"/>
</dbReference>
<comment type="caution">
    <text evidence="14">The sequence shown here is derived from an EMBL/GenBank/DDBJ whole genome shotgun (WGS) entry which is preliminary data.</text>
</comment>
<feature type="transmembrane region" description="Helical" evidence="10">
    <location>
        <begin position="78"/>
        <end position="101"/>
    </location>
</feature>
<evidence type="ECO:0000313" key="14">
    <source>
        <dbReference type="EMBL" id="PZQ62746.1"/>
    </source>
</evidence>
<feature type="chain" id="PRO_5015878112" evidence="11">
    <location>
        <begin position="17"/>
        <end position="512"/>
    </location>
</feature>
<dbReference type="PANTHER" id="PTHR43507:SF1">
    <property type="entry name" value="NADH-UBIQUINONE OXIDOREDUCTASE CHAIN 4"/>
    <property type="match status" value="1"/>
</dbReference>
<dbReference type="PANTHER" id="PTHR43507">
    <property type="entry name" value="NADH-UBIQUINONE OXIDOREDUCTASE CHAIN 4"/>
    <property type="match status" value="1"/>
</dbReference>
<dbReference type="PRINTS" id="PR01437">
    <property type="entry name" value="NUOXDRDTASE4"/>
</dbReference>
<sequence>MSFPILSLMLAVPAVAAIACLFLSAPAARLTALAATLIDLALGAVLWTSFEVGGAQWQFVEYAPVFGRFGWALGIDGYALLLIVLSVFLMPICIGASWHAIEKRVPEYMAAFLFTEVLMIGTFAAQDLFLFYIFFEAGLIPMFLIIGIWGGANRIYASYKFFLYTLLGSLLMFIAMLYMSITAGTTSIPVLLNYDFPAGVQTWLWLAFFASFAVKMPMWPVHTWLPDAHVQAPTAGSVILAGVLLKLGGYGFLRFSLPMFPEASASLVWLVFGLSAVAVIYTSLVALVQSDMKKLIAYSSVAHMAIVTIGLFAFNAQGIEGAMMVMLGHGLVSGALFLCVGVIYDRLHTREISRYGGLAINMPRYAILFLLFTMASIGLPGTSNFVGELLSLMGTYQVSTTIALLCTTGIILGAAYMLYLYRRVVFGEIKSEEVRAMSDLTPRELWLLVPIAAAVLWMGVYPESFLAPMRKDTQILLARIDRARPAGDSLPTKGTGIVPAAHGETSAHGSAH</sequence>
<evidence type="ECO:0000256" key="4">
    <source>
        <dbReference type="ARBA" id="ARBA00022967"/>
    </source>
</evidence>
<dbReference type="InterPro" id="IPR000260">
    <property type="entry name" value="NADH4_N"/>
</dbReference>
<dbReference type="GO" id="GO:0008137">
    <property type="term" value="F:NADH dehydrogenase (ubiquinone) activity"/>
    <property type="evidence" value="ECO:0007669"/>
    <property type="project" value="InterPro"/>
</dbReference>
<feature type="region of interest" description="Disordered" evidence="9">
    <location>
        <begin position="487"/>
        <end position="512"/>
    </location>
</feature>
<dbReference type="Proteomes" id="UP000249229">
    <property type="component" value="Unassembled WGS sequence"/>
</dbReference>
<evidence type="ECO:0000256" key="6">
    <source>
        <dbReference type="ARBA" id="ARBA00023027"/>
    </source>
</evidence>
<evidence type="ECO:0000256" key="7">
    <source>
        <dbReference type="ARBA" id="ARBA00023136"/>
    </source>
</evidence>
<evidence type="ECO:0000256" key="8">
    <source>
        <dbReference type="RuleBase" id="RU000320"/>
    </source>
</evidence>
<keyword evidence="6" id="KW-0520">NAD</keyword>
<feature type="transmembrane region" description="Helical" evidence="10">
    <location>
        <begin position="295"/>
        <end position="316"/>
    </location>
</feature>
<dbReference type="GO" id="GO:0042773">
    <property type="term" value="P:ATP synthesis coupled electron transport"/>
    <property type="evidence" value="ECO:0007669"/>
    <property type="project" value="InterPro"/>
</dbReference>
<evidence type="ECO:0000256" key="10">
    <source>
        <dbReference type="SAM" id="Phobius"/>
    </source>
</evidence>
<dbReference type="Pfam" id="PF00361">
    <property type="entry name" value="Proton_antipo_M"/>
    <property type="match status" value="1"/>
</dbReference>